<dbReference type="PROSITE" id="PS50088">
    <property type="entry name" value="ANK_REPEAT"/>
    <property type="match status" value="4"/>
</dbReference>
<dbReference type="EMBL" id="CAIJEO010000004">
    <property type="protein sequence ID" value="CAD0090648.1"/>
    <property type="molecule type" value="Genomic_DNA"/>
</dbReference>
<evidence type="ECO:0000256" key="4">
    <source>
        <dbReference type="SAM" id="MobiDB-lite"/>
    </source>
</evidence>
<dbReference type="Pfam" id="PF12796">
    <property type="entry name" value="Ank_2"/>
    <property type="match status" value="1"/>
</dbReference>
<feature type="repeat" description="ANK" evidence="3">
    <location>
        <begin position="289"/>
        <end position="321"/>
    </location>
</feature>
<dbReference type="SMART" id="SM00248">
    <property type="entry name" value="ANK"/>
    <property type="match status" value="4"/>
</dbReference>
<feature type="non-terminal residue" evidence="5">
    <location>
        <position position="372"/>
    </location>
</feature>
<keyword evidence="6" id="KW-1185">Reference proteome</keyword>
<dbReference type="PRINTS" id="PR01415">
    <property type="entry name" value="ANKYRIN"/>
</dbReference>
<feature type="repeat" description="ANK" evidence="3">
    <location>
        <begin position="223"/>
        <end position="255"/>
    </location>
</feature>
<organism evidence="5 6">
    <name type="scientific">Aureobasidium mustum</name>
    <dbReference type="NCBI Taxonomy" id="2773714"/>
    <lineage>
        <taxon>Eukaryota</taxon>
        <taxon>Fungi</taxon>
        <taxon>Dikarya</taxon>
        <taxon>Ascomycota</taxon>
        <taxon>Pezizomycotina</taxon>
        <taxon>Dothideomycetes</taxon>
        <taxon>Dothideomycetidae</taxon>
        <taxon>Dothideales</taxon>
        <taxon>Saccotheciaceae</taxon>
        <taxon>Aureobasidium</taxon>
    </lineage>
</organism>
<dbReference type="PANTHER" id="PTHR24171:SF9">
    <property type="entry name" value="ANKYRIN REPEAT DOMAIN-CONTAINING PROTEIN 39"/>
    <property type="match status" value="1"/>
</dbReference>
<evidence type="ECO:0000256" key="1">
    <source>
        <dbReference type="ARBA" id="ARBA00022737"/>
    </source>
</evidence>
<dbReference type="Proteomes" id="UP000714618">
    <property type="component" value="Unassembled WGS sequence"/>
</dbReference>
<feature type="repeat" description="ANK" evidence="3">
    <location>
        <begin position="256"/>
        <end position="288"/>
    </location>
</feature>
<dbReference type="SUPFAM" id="SSF48403">
    <property type="entry name" value="Ankyrin repeat"/>
    <property type="match status" value="1"/>
</dbReference>
<dbReference type="InterPro" id="IPR002110">
    <property type="entry name" value="Ankyrin_rpt"/>
</dbReference>
<dbReference type="Pfam" id="PF00023">
    <property type="entry name" value="Ank"/>
    <property type="match status" value="2"/>
</dbReference>
<evidence type="ECO:0000313" key="6">
    <source>
        <dbReference type="Proteomes" id="UP000714618"/>
    </source>
</evidence>
<keyword evidence="2 3" id="KW-0040">ANK repeat</keyword>
<evidence type="ECO:0000256" key="3">
    <source>
        <dbReference type="PROSITE-ProRule" id="PRU00023"/>
    </source>
</evidence>
<evidence type="ECO:0000256" key="2">
    <source>
        <dbReference type="ARBA" id="ARBA00023043"/>
    </source>
</evidence>
<evidence type="ECO:0008006" key="7">
    <source>
        <dbReference type="Google" id="ProtNLM"/>
    </source>
</evidence>
<feature type="compositionally biased region" description="Polar residues" evidence="4">
    <location>
        <begin position="54"/>
        <end position="66"/>
    </location>
</feature>
<feature type="repeat" description="ANK" evidence="3">
    <location>
        <begin position="322"/>
        <end position="354"/>
    </location>
</feature>
<keyword evidence="1" id="KW-0677">Repeat</keyword>
<dbReference type="InterPro" id="IPR036770">
    <property type="entry name" value="Ankyrin_rpt-contain_sf"/>
</dbReference>
<dbReference type="PROSITE" id="PS50297">
    <property type="entry name" value="ANK_REP_REGION"/>
    <property type="match status" value="4"/>
</dbReference>
<dbReference type="PANTHER" id="PTHR24171">
    <property type="entry name" value="ANKYRIN REPEAT DOMAIN-CONTAINING PROTEIN 39-RELATED"/>
    <property type="match status" value="1"/>
</dbReference>
<proteinExistence type="predicted"/>
<evidence type="ECO:0000313" key="5">
    <source>
        <dbReference type="EMBL" id="CAD0090648.1"/>
    </source>
</evidence>
<comment type="caution">
    <text evidence="5">The sequence shown here is derived from an EMBL/GenBank/DDBJ whole genome shotgun (WGS) entry which is preliminary data.</text>
</comment>
<feature type="region of interest" description="Disordered" evidence="4">
    <location>
        <begin position="48"/>
        <end position="76"/>
    </location>
</feature>
<gene>
    <name evidence="5" type="ORF">AWRI4233_LOCUS2804</name>
</gene>
<accession>A0A9N8PDF0</accession>
<sequence length="372" mass="40570">QTCLHLHKQTLNNSLTLRTGRRYRISMKGGKSKIVLLREVVKLKMLESREGTSKRTPTRASKSPEPTTRHTKSAEWPESLRDIKSLLSQIDQTKSRLQEYLSSISTVVQEAPIPAATAWESWSFPDMDDDSLNTLFQGIERSESSPDLISFNASSLEKPDYPRGIAITDTTALITAPMAGPSLTPPASESSRSSFCSANPTLQQNLYSLGATSDVCSAEVNDHGNTALHIAVRNRHHSIIRLLVETGTDINSRNDQQMTALQIAISSANTSTAQFLLELGADVTDATPSGETVLHLAARIGDVAVVESLLRRCVSINVRNHCGETALHAAVTAGHEDVVRVMLAHGVDSQAKVGIQTPVLDSTFDWNMIMEF</sequence>
<dbReference type="Gene3D" id="1.25.40.20">
    <property type="entry name" value="Ankyrin repeat-containing domain"/>
    <property type="match status" value="2"/>
</dbReference>
<dbReference type="OrthoDB" id="341259at2759"/>
<name>A0A9N8PDF0_9PEZI</name>
<dbReference type="AlphaFoldDB" id="A0A9N8PDF0"/>
<reference evidence="5" key="1">
    <citation type="submission" date="2020-06" db="EMBL/GenBank/DDBJ databases">
        <authorList>
            <person name="Onetto C."/>
        </authorList>
    </citation>
    <scope>NUCLEOTIDE SEQUENCE</scope>
</reference>
<protein>
    <recommendedName>
        <fullName evidence="7">Ankyrin</fullName>
    </recommendedName>
</protein>